<dbReference type="GO" id="GO:0016740">
    <property type="term" value="F:transferase activity"/>
    <property type="evidence" value="ECO:0007669"/>
    <property type="project" value="UniProtKB-KW"/>
</dbReference>
<dbReference type="PANTHER" id="PTHR43630">
    <property type="entry name" value="POLY-BETA-1,6-N-ACETYL-D-GLUCOSAMINE SYNTHASE"/>
    <property type="match status" value="1"/>
</dbReference>
<comment type="caution">
    <text evidence="3">The sequence shown here is derived from an EMBL/GenBank/DDBJ whole genome shotgun (WGS) entry which is preliminary data.</text>
</comment>
<name>A0A414LKY9_9BACE</name>
<protein>
    <submittedName>
        <fullName evidence="3">Glycosyltransferase family 2 protein</fullName>
    </submittedName>
</protein>
<dbReference type="AlphaFoldDB" id="A0A414LKY9"/>
<dbReference type="RefSeq" id="WP_118220529.1">
    <property type="nucleotide sequence ID" value="NZ_JADNIJ010000001.1"/>
</dbReference>
<keyword evidence="3" id="KW-0808">Transferase</keyword>
<dbReference type="EMBL" id="QSKV01000001">
    <property type="protein sequence ID" value="RHE95305.1"/>
    <property type="molecule type" value="Genomic_DNA"/>
</dbReference>
<dbReference type="InterPro" id="IPR029044">
    <property type="entry name" value="Nucleotide-diphossugar_trans"/>
</dbReference>
<dbReference type="InterPro" id="IPR001173">
    <property type="entry name" value="Glyco_trans_2-like"/>
</dbReference>
<dbReference type="SUPFAM" id="SSF53448">
    <property type="entry name" value="Nucleotide-diphospho-sugar transferases"/>
    <property type="match status" value="1"/>
</dbReference>
<evidence type="ECO:0000256" key="1">
    <source>
        <dbReference type="ARBA" id="ARBA00038494"/>
    </source>
</evidence>
<dbReference type="CDD" id="cd02511">
    <property type="entry name" value="Beta4Glucosyltransferase"/>
    <property type="match status" value="1"/>
</dbReference>
<evidence type="ECO:0000313" key="4">
    <source>
        <dbReference type="Proteomes" id="UP000285650"/>
    </source>
</evidence>
<reference evidence="3 4" key="1">
    <citation type="submission" date="2018-08" db="EMBL/GenBank/DDBJ databases">
        <title>A genome reference for cultivated species of the human gut microbiota.</title>
        <authorList>
            <person name="Zou Y."/>
            <person name="Xue W."/>
            <person name="Luo G."/>
        </authorList>
    </citation>
    <scope>NUCLEOTIDE SEQUENCE [LARGE SCALE GENOMIC DNA]</scope>
    <source>
        <strain evidence="3 4">AM27-17</strain>
    </source>
</reference>
<gene>
    <name evidence="3" type="ORF">DW712_00900</name>
</gene>
<accession>A0A414LKY9</accession>
<sequence length="260" mass="29983">MVSVVVLAYNEASRISYCLDSLSEFSEVIVLDMYSTDDTCQIAENFGAKVIKVPAREKFDILREEGIKVAKYDWILFIDADELVPKLLCDYIHNTIKSDSKVDVYKIPRVNYVFGNKMLGCGYWPDSQIKLFKKGSLTLSEEVHNFMHVNKESIVASFPVNENLAIQHFTNNSVFDFISKMNVYTSIASGTKKKKTSSALSLFFRLLLFRFIRARGFKSKMGLDFSMLLAFYGVVQYMKEKYPAVDYRQEKEDIIKEYKL</sequence>
<evidence type="ECO:0000259" key="2">
    <source>
        <dbReference type="Pfam" id="PF00535"/>
    </source>
</evidence>
<dbReference type="PANTHER" id="PTHR43630:SF2">
    <property type="entry name" value="GLYCOSYLTRANSFERASE"/>
    <property type="match status" value="1"/>
</dbReference>
<feature type="domain" description="Glycosyltransferase 2-like" evidence="2">
    <location>
        <begin position="3"/>
        <end position="126"/>
    </location>
</feature>
<proteinExistence type="inferred from homology"/>
<dbReference type="Proteomes" id="UP000285650">
    <property type="component" value="Unassembled WGS sequence"/>
</dbReference>
<dbReference type="Gene3D" id="3.90.550.10">
    <property type="entry name" value="Spore Coat Polysaccharide Biosynthesis Protein SpsA, Chain A"/>
    <property type="match status" value="1"/>
</dbReference>
<organism evidence="3 4">
    <name type="scientific">Bacteroides intestinalis</name>
    <dbReference type="NCBI Taxonomy" id="329854"/>
    <lineage>
        <taxon>Bacteria</taxon>
        <taxon>Pseudomonadati</taxon>
        <taxon>Bacteroidota</taxon>
        <taxon>Bacteroidia</taxon>
        <taxon>Bacteroidales</taxon>
        <taxon>Bacteroidaceae</taxon>
        <taxon>Bacteroides</taxon>
    </lineage>
</organism>
<evidence type="ECO:0000313" key="3">
    <source>
        <dbReference type="EMBL" id="RHE95305.1"/>
    </source>
</evidence>
<dbReference type="Pfam" id="PF00535">
    <property type="entry name" value="Glycos_transf_2"/>
    <property type="match status" value="1"/>
</dbReference>
<comment type="similarity">
    <text evidence="1">Belongs to the glycosyltransferase 2 family. WaaE/KdtX subfamily.</text>
</comment>